<evidence type="ECO:0000256" key="1">
    <source>
        <dbReference type="ARBA" id="ARBA00001947"/>
    </source>
</evidence>
<dbReference type="Pfam" id="PF00107">
    <property type="entry name" value="ADH_zinc_N"/>
    <property type="match status" value="1"/>
</dbReference>
<dbReference type="InterPro" id="IPR011032">
    <property type="entry name" value="GroES-like_sf"/>
</dbReference>
<accession>A0A093XZQ3</accession>
<dbReference type="InterPro" id="IPR002328">
    <property type="entry name" value="ADH_Zn_CS"/>
</dbReference>
<dbReference type="GO" id="GO:0008106">
    <property type="term" value="F:alcohol dehydrogenase (NADP+) activity"/>
    <property type="evidence" value="ECO:0007669"/>
    <property type="project" value="UniProtKB-EC"/>
</dbReference>
<evidence type="ECO:0000256" key="3">
    <source>
        <dbReference type="ARBA" id="ARBA00011738"/>
    </source>
</evidence>
<reference evidence="14" key="2">
    <citation type="journal article" date="2014" name="PLoS Genet.">
        <title>Signature gene expression reveals novel clues to the molecular mechanisms of dimorphic transition in Penicillium marneffei.</title>
        <authorList>
            <person name="Yang E."/>
            <person name="Wang G."/>
            <person name="Cai J."/>
            <person name="Woo P.C."/>
            <person name="Lau S.K."/>
            <person name="Yuen K.-Y."/>
            <person name="Chow W.-N."/>
            <person name="Lin X."/>
        </authorList>
    </citation>
    <scope>NUCLEOTIDE SEQUENCE</scope>
    <source>
        <strain evidence="14">PM1</strain>
    </source>
</reference>
<dbReference type="InterPro" id="IPR013149">
    <property type="entry name" value="ADH-like_C"/>
</dbReference>
<keyword evidence="8" id="KW-0560">Oxidoreductase</keyword>
<comment type="catalytic activity">
    <reaction evidence="10">
        <text>a primary alcohol + NADP(+) = an aldehyde + NADPH + H(+)</text>
        <dbReference type="Rhea" id="RHEA:15937"/>
        <dbReference type="ChEBI" id="CHEBI:15378"/>
        <dbReference type="ChEBI" id="CHEBI:15734"/>
        <dbReference type="ChEBI" id="CHEBI:17478"/>
        <dbReference type="ChEBI" id="CHEBI:57783"/>
        <dbReference type="ChEBI" id="CHEBI:58349"/>
        <dbReference type="EC" id="1.1.1.2"/>
    </reaction>
    <physiologicalReaction direction="left-to-right" evidence="10">
        <dbReference type="Rhea" id="RHEA:15938"/>
    </physiologicalReaction>
    <physiologicalReaction direction="right-to-left" evidence="10">
        <dbReference type="Rhea" id="RHEA:15939"/>
    </physiologicalReaction>
</comment>
<evidence type="ECO:0000256" key="5">
    <source>
        <dbReference type="ARBA" id="ARBA00022723"/>
    </source>
</evidence>
<dbReference type="GO" id="GO:0008270">
    <property type="term" value="F:zinc ion binding"/>
    <property type="evidence" value="ECO:0007669"/>
    <property type="project" value="InterPro"/>
</dbReference>
<comment type="similarity">
    <text evidence="2 11">Belongs to the zinc-containing alcohol dehydrogenase family.</text>
</comment>
<dbReference type="FunFam" id="3.40.50.720:FF:000158">
    <property type="entry name" value="Zinc-binding alcohol dehydrogenase"/>
    <property type="match status" value="1"/>
</dbReference>
<evidence type="ECO:0000313" key="14">
    <source>
        <dbReference type="EMBL" id="KFX50738.1"/>
    </source>
</evidence>
<dbReference type="CDD" id="cd05283">
    <property type="entry name" value="CAD1"/>
    <property type="match status" value="1"/>
</dbReference>
<dbReference type="EMBL" id="JPOX01000006">
    <property type="protein sequence ID" value="KFX50738.1"/>
    <property type="molecule type" value="Genomic_DNA"/>
</dbReference>
<dbReference type="Gene3D" id="3.40.50.720">
    <property type="entry name" value="NAD(P)-binding Rossmann-like Domain"/>
    <property type="match status" value="1"/>
</dbReference>
<feature type="domain" description="Alcohol dehydrogenase-like N-terminal" evidence="13">
    <location>
        <begin position="39"/>
        <end position="157"/>
    </location>
</feature>
<comment type="subunit">
    <text evidence="3">Homodimer.</text>
</comment>
<comment type="caution">
    <text evidence="14">The sequence shown here is derived from an EMBL/GenBank/DDBJ whole genome shotgun (WGS) entry which is preliminary data.</text>
</comment>
<dbReference type="Pfam" id="PF08240">
    <property type="entry name" value="ADH_N"/>
    <property type="match status" value="1"/>
</dbReference>
<sequence>MPYPEEAQGFMIDSPDTWLSFQKRHYKLKPFEDHGSILDVDVKVEACGICGSDVHTISGGWGANQNWPLCVGHEIVGTVVKVGPKVTNIKVGERVGVGAQVFSCGDCKQCKNDDETYCPNIIMDTYGSKWPETGIISQGGYSSHVRAHEHWVFAIPEKLKTNSTAPMLCAGITVFSPLVRNGAGPGKKVGIVGMGGIGHFGIMFSKALGAETWAVSRTRAKEADARKIGADGFIATCEEGWEKEHRFSFDLIVNCANSSENFDLAKYLSVMDVHGRWVSVGLPEEEGQVIKAQNLISNGVLIGASHLGSRKEMIQMLNLAADKGLDGWVETIDINEENLKEAMLRMKKADIRYRFTLTGYDKAFPEA</sequence>
<gene>
    <name evidence="14" type="ORF">GQ26_0060480</name>
</gene>
<dbReference type="AlphaFoldDB" id="A0A093XZQ3"/>
<evidence type="ECO:0000256" key="10">
    <source>
        <dbReference type="ARBA" id="ARBA00050997"/>
    </source>
</evidence>
<evidence type="ECO:0000256" key="4">
    <source>
        <dbReference type="ARBA" id="ARBA00022553"/>
    </source>
</evidence>
<protein>
    <recommendedName>
        <fullName evidence="9">alcohol dehydrogenase (NADP(+))</fullName>
        <ecNumber evidence="9">1.1.1.2</ecNumber>
    </recommendedName>
</protein>
<dbReference type="InterPro" id="IPR013154">
    <property type="entry name" value="ADH-like_N"/>
</dbReference>
<evidence type="ECO:0000256" key="7">
    <source>
        <dbReference type="ARBA" id="ARBA00022857"/>
    </source>
</evidence>
<evidence type="ECO:0000256" key="2">
    <source>
        <dbReference type="ARBA" id="ARBA00008072"/>
    </source>
</evidence>
<dbReference type="EC" id="1.1.1.2" evidence="9"/>
<dbReference type="SUPFAM" id="SSF50129">
    <property type="entry name" value="GroES-like"/>
    <property type="match status" value="1"/>
</dbReference>
<evidence type="ECO:0000256" key="8">
    <source>
        <dbReference type="ARBA" id="ARBA00023002"/>
    </source>
</evidence>
<evidence type="ECO:0000256" key="11">
    <source>
        <dbReference type="RuleBase" id="RU361277"/>
    </source>
</evidence>
<evidence type="ECO:0000259" key="13">
    <source>
        <dbReference type="Pfam" id="PF08240"/>
    </source>
</evidence>
<keyword evidence="7" id="KW-0521">NADP</keyword>
<dbReference type="Gene3D" id="3.90.180.10">
    <property type="entry name" value="Medium-chain alcohol dehydrogenases, catalytic domain"/>
    <property type="match status" value="1"/>
</dbReference>
<evidence type="ECO:0000259" key="12">
    <source>
        <dbReference type="Pfam" id="PF00107"/>
    </source>
</evidence>
<comment type="cofactor">
    <cofactor evidence="1 11">
        <name>Zn(2+)</name>
        <dbReference type="ChEBI" id="CHEBI:29105"/>
    </cofactor>
</comment>
<name>A0A093XZQ3_TALMA</name>
<dbReference type="InterPro" id="IPR036291">
    <property type="entry name" value="NAD(P)-bd_dom_sf"/>
</dbReference>
<evidence type="ECO:0000256" key="6">
    <source>
        <dbReference type="ARBA" id="ARBA00022833"/>
    </source>
</evidence>
<dbReference type="SUPFAM" id="SSF51735">
    <property type="entry name" value="NAD(P)-binding Rossmann-fold domains"/>
    <property type="match status" value="1"/>
</dbReference>
<dbReference type="eggNOG" id="KOG0023">
    <property type="taxonomic scope" value="Eukaryota"/>
</dbReference>
<reference key="1">
    <citation type="journal article" date="2014" name="PLoS Genet.">
        <title>Signature Gene Expression Reveals Novel Clues to the Molecular Mechanisms of Dimorphic Transition in Penicillium marneffei.</title>
        <authorList>
            <person name="Yang E."/>
            <person name="Wang G."/>
            <person name="Cai J."/>
            <person name="Woo P.C."/>
            <person name="Lau S.K."/>
            <person name="Yuen K.-Y."/>
            <person name="Chow W.-N."/>
            <person name="Lin X."/>
        </authorList>
    </citation>
    <scope>NUCLEOTIDE SEQUENCE [LARGE SCALE GENOMIC DNA]</scope>
    <source>
        <strain>PM1</strain>
    </source>
</reference>
<proteinExistence type="inferred from homology"/>
<feature type="domain" description="Alcohol dehydrogenase-like C-terminal" evidence="12">
    <location>
        <begin position="196"/>
        <end position="321"/>
    </location>
</feature>
<organism evidence="14">
    <name type="scientific">Talaromyces marneffei PM1</name>
    <dbReference type="NCBI Taxonomy" id="1077442"/>
    <lineage>
        <taxon>Eukaryota</taxon>
        <taxon>Fungi</taxon>
        <taxon>Dikarya</taxon>
        <taxon>Ascomycota</taxon>
        <taxon>Pezizomycotina</taxon>
        <taxon>Eurotiomycetes</taxon>
        <taxon>Eurotiomycetidae</taxon>
        <taxon>Eurotiales</taxon>
        <taxon>Trichocomaceae</taxon>
        <taxon>Talaromyces</taxon>
        <taxon>Talaromyces sect. Talaromyces</taxon>
    </lineage>
</organism>
<dbReference type="HOGENOM" id="CLU_026673_20_2_1"/>
<dbReference type="GO" id="GO:0006066">
    <property type="term" value="P:alcohol metabolic process"/>
    <property type="evidence" value="ECO:0007669"/>
    <property type="project" value="UniProtKB-ARBA"/>
</dbReference>
<keyword evidence="5 11" id="KW-0479">Metal-binding</keyword>
<keyword evidence="6 11" id="KW-0862">Zinc</keyword>
<dbReference type="PROSITE" id="PS00059">
    <property type="entry name" value="ADH_ZINC"/>
    <property type="match status" value="1"/>
</dbReference>
<dbReference type="InterPro" id="IPR047109">
    <property type="entry name" value="CAD-like"/>
</dbReference>
<dbReference type="PANTHER" id="PTHR42683">
    <property type="entry name" value="ALDEHYDE REDUCTASE"/>
    <property type="match status" value="1"/>
</dbReference>
<evidence type="ECO:0000256" key="9">
    <source>
        <dbReference type="ARBA" id="ARBA00024074"/>
    </source>
</evidence>
<keyword evidence="4" id="KW-0597">Phosphoprotein</keyword>